<reference evidence="1 2" key="1">
    <citation type="journal article" date="2012" name="Stand. Genomic Sci.">
        <title>Genome sequence of the orange-pigmented seawater bacterium Owenweeksia hongkongensis type strain (UST20020801(T)).</title>
        <authorList>
            <person name="Riedel T."/>
            <person name="Held B."/>
            <person name="Nolan M."/>
            <person name="Lucas S."/>
            <person name="Lapidus A."/>
            <person name="Tice H."/>
            <person name="Del Rio T.G."/>
            <person name="Cheng J.F."/>
            <person name="Han C."/>
            <person name="Tapia R."/>
            <person name="Goodwin L.A."/>
            <person name="Pitluck S."/>
            <person name="Liolios K."/>
            <person name="Mavromatis K."/>
            <person name="Pagani I."/>
            <person name="Ivanova N."/>
            <person name="Mikhailova N."/>
            <person name="Pati A."/>
            <person name="Chen A."/>
            <person name="Palaniappan K."/>
            <person name="Rohde M."/>
            <person name="Tindall B.J."/>
            <person name="Detter J.C."/>
            <person name="Goker M."/>
            <person name="Woyke T."/>
            <person name="Bristow J."/>
            <person name="Eisen J.A."/>
            <person name="Markowitz V."/>
            <person name="Hugenholtz P."/>
            <person name="Klenk H.P."/>
            <person name="Kyrpides N.C."/>
        </authorList>
    </citation>
    <scope>NUCLEOTIDE SEQUENCE</scope>
    <source>
        <strain evidence="2">DSM 17368 / JCM 12287 / NRRL B-23963</strain>
    </source>
</reference>
<sequence>MITANDFFKAWCSVTKSREADLINHWRDFHPKYPYLIKGSDDSIVKMVADKLDLKVYDSDYYSIDSVFYIEDDRIEKDLTTGFFLRGLSIAFKHENEEPLSLRQEASHLLILNCELRVLVFYNDDGNQSGPEPELLALHELIRNSRSSEVISAEGSFLIIYGTRLYQNLVWKGYIYRLKDWEQFF</sequence>
<dbReference type="HOGENOM" id="CLU_1459944_0_0_10"/>
<dbReference type="eggNOG" id="ENOG50345EM">
    <property type="taxonomic scope" value="Bacteria"/>
</dbReference>
<dbReference type="STRING" id="926562.Oweho_3413"/>
<proteinExistence type="predicted"/>
<organism evidence="1 2">
    <name type="scientific">Owenweeksia hongkongensis (strain DSM 17368 / CIP 108786 / JCM 12287 / NRRL B-23963 / UST20020801)</name>
    <dbReference type="NCBI Taxonomy" id="926562"/>
    <lineage>
        <taxon>Bacteria</taxon>
        <taxon>Pseudomonadati</taxon>
        <taxon>Bacteroidota</taxon>
        <taxon>Flavobacteriia</taxon>
        <taxon>Flavobacteriales</taxon>
        <taxon>Owenweeksiaceae</taxon>
        <taxon>Owenweeksia</taxon>
    </lineage>
</organism>
<dbReference type="EMBL" id="CP003156">
    <property type="protein sequence ID" value="AEV34362.1"/>
    <property type="molecule type" value="Genomic_DNA"/>
</dbReference>
<accession>G8R5P6</accession>
<protein>
    <submittedName>
        <fullName evidence="1">Uncharacterized protein</fullName>
    </submittedName>
</protein>
<dbReference type="Proteomes" id="UP000005631">
    <property type="component" value="Chromosome"/>
</dbReference>
<evidence type="ECO:0000313" key="2">
    <source>
        <dbReference type="Proteomes" id="UP000005631"/>
    </source>
</evidence>
<evidence type="ECO:0000313" key="1">
    <source>
        <dbReference type="EMBL" id="AEV34362.1"/>
    </source>
</evidence>
<gene>
    <name evidence="1" type="ordered locus">Oweho_3413</name>
</gene>
<name>G8R5P6_OWEHD</name>
<dbReference type="OrthoDB" id="677137at2"/>
<dbReference type="RefSeq" id="WP_014203709.1">
    <property type="nucleotide sequence ID" value="NC_016599.1"/>
</dbReference>
<dbReference type="AlphaFoldDB" id="G8R5P6"/>
<keyword evidence="2" id="KW-1185">Reference proteome</keyword>
<dbReference type="KEGG" id="oho:Oweho_3413"/>